<feature type="chain" id="PRO_5016247770" evidence="8">
    <location>
        <begin position="22"/>
        <end position="775"/>
    </location>
</feature>
<evidence type="ECO:0000256" key="7">
    <source>
        <dbReference type="PROSITE-ProRule" id="PRU01360"/>
    </source>
</evidence>
<gene>
    <name evidence="11" type="ORF">DN752_03430</name>
</gene>
<dbReference type="InterPro" id="IPR037066">
    <property type="entry name" value="Plug_dom_sf"/>
</dbReference>
<evidence type="ECO:0000256" key="8">
    <source>
        <dbReference type="SAM" id="SignalP"/>
    </source>
</evidence>
<dbReference type="Pfam" id="PF07715">
    <property type="entry name" value="Plug"/>
    <property type="match status" value="1"/>
</dbReference>
<protein>
    <submittedName>
        <fullName evidence="11">TonB-dependent receptor</fullName>
    </submittedName>
</protein>
<evidence type="ECO:0000256" key="5">
    <source>
        <dbReference type="ARBA" id="ARBA00023136"/>
    </source>
</evidence>
<dbReference type="Proteomes" id="UP000248688">
    <property type="component" value="Chromosome"/>
</dbReference>
<dbReference type="InterPro" id="IPR036942">
    <property type="entry name" value="Beta-barrel_TonB_sf"/>
</dbReference>
<evidence type="ECO:0000256" key="6">
    <source>
        <dbReference type="ARBA" id="ARBA00023237"/>
    </source>
</evidence>
<keyword evidence="6 7" id="KW-0998">Cell outer membrane</keyword>
<dbReference type="PANTHER" id="PTHR40980">
    <property type="entry name" value="PLUG DOMAIN-CONTAINING PROTEIN"/>
    <property type="match status" value="1"/>
</dbReference>
<dbReference type="OrthoDB" id="972646at2"/>
<feature type="domain" description="Outer membrane protein beta-barrel" evidence="10">
    <location>
        <begin position="367"/>
        <end position="773"/>
    </location>
</feature>
<sequence length="775" mass="88017">MKPITFTLIVFLCLSPLIASAQLTVSGQIIDGDNDEPLLFAQVALFEAGGDETITYTQSDENGNFNLGTESGTYDVKVFLIGYENKKIESLNVNEDRDLGKITLISEGKQLDEVVVQSNTIPMRTDVEGLVITPDQNLANVGGTLLDILRNTPSISVSDDGSISLRGSSGTNILINGRNSSLTQNLDQIPASAIEQIKVVNNPNARYDAEAEGGVINIILKRGEDMGTHGGAELTYGTRSRLNTGARFNHTTTKYNVYAGYNYRDWKGVSERSTFREVYEDNELLNQQGDNSDRRKNHNLNYGADYYFGKNILSYQGVYFTGKDAENNSLYSKMTDSETDDLLLQYVRQNNESETDDGYDNALIYERTFDDKNRELKISANNSYQNQYKTQNINIYRNASEATPENLNGREKALTDEKRYTSVIQADYIHPVNEKVKLEMGLKSTFRKFDNDYKYYQFSESTNDFVENTDISNHFLYKDQIHAAYFIYSRSGEKWDISLGTRAEQTLVEGLLYNTNELNEQDYLNLFPSVQALYKLNEENSLKFTYSRRIDRPTAWRLNPFPDITDSLSVRRGNPNLQPEMINSLEVGHMINMEKASLTTNLFYRHVDGVLDYITLVEDGISYQQPANLNTGEAYGLEFIGMADLTDWWNINGSVSLFQSKVDGSNIGEEFVSKGFSWNSKITTDFKLPHAFTLQLVGDYESPEVEAQGRDFARYGMDATLLKKLMDNKLQLSLSVRDVFNTRNFGGYNQSNDFYQEFRAEWESRIALFSARYNF</sequence>
<dbReference type="InterPro" id="IPR012910">
    <property type="entry name" value="Plug_dom"/>
</dbReference>
<dbReference type="Gene3D" id="2.170.130.10">
    <property type="entry name" value="TonB-dependent receptor, plug domain"/>
    <property type="match status" value="1"/>
</dbReference>
<dbReference type="EMBL" id="CP030041">
    <property type="protein sequence ID" value="AWW29267.1"/>
    <property type="molecule type" value="Genomic_DNA"/>
</dbReference>
<keyword evidence="8" id="KW-0732">Signal</keyword>
<evidence type="ECO:0000313" key="12">
    <source>
        <dbReference type="Proteomes" id="UP000248688"/>
    </source>
</evidence>
<keyword evidence="11" id="KW-0675">Receptor</keyword>
<accession>A0A2Z4IF13</accession>
<evidence type="ECO:0000256" key="2">
    <source>
        <dbReference type="ARBA" id="ARBA00022448"/>
    </source>
</evidence>
<dbReference type="PANTHER" id="PTHR40980:SF4">
    <property type="entry name" value="TONB-DEPENDENT RECEPTOR-LIKE BETA-BARREL DOMAIN-CONTAINING PROTEIN"/>
    <property type="match status" value="1"/>
</dbReference>
<dbReference type="SUPFAM" id="SSF56935">
    <property type="entry name" value="Porins"/>
    <property type="match status" value="1"/>
</dbReference>
<evidence type="ECO:0000313" key="11">
    <source>
        <dbReference type="EMBL" id="AWW29267.1"/>
    </source>
</evidence>
<comment type="subcellular location">
    <subcellularLocation>
        <location evidence="1 7">Cell outer membrane</location>
        <topology evidence="1 7">Multi-pass membrane protein</topology>
    </subcellularLocation>
</comment>
<evidence type="ECO:0000259" key="9">
    <source>
        <dbReference type="Pfam" id="PF07715"/>
    </source>
</evidence>
<dbReference type="PROSITE" id="PS52016">
    <property type="entry name" value="TONB_DEPENDENT_REC_3"/>
    <property type="match status" value="1"/>
</dbReference>
<evidence type="ECO:0000256" key="3">
    <source>
        <dbReference type="ARBA" id="ARBA00022452"/>
    </source>
</evidence>
<dbReference type="KEGG" id="est:DN752_03430"/>
<organism evidence="11 12">
    <name type="scientific">Echinicola strongylocentroti</name>
    <dbReference type="NCBI Taxonomy" id="1795355"/>
    <lineage>
        <taxon>Bacteria</taxon>
        <taxon>Pseudomonadati</taxon>
        <taxon>Bacteroidota</taxon>
        <taxon>Cytophagia</taxon>
        <taxon>Cytophagales</taxon>
        <taxon>Cyclobacteriaceae</taxon>
        <taxon>Echinicola</taxon>
    </lineage>
</organism>
<dbReference type="AlphaFoldDB" id="A0A2Z4IF13"/>
<dbReference type="InterPro" id="IPR039426">
    <property type="entry name" value="TonB-dep_rcpt-like"/>
</dbReference>
<comment type="similarity">
    <text evidence="7">Belongs to the TonB-dependent receptor family.</text>
</comment>
<evidence type="ECO:0000256" key="4">
    <source>
        <dbReference type="ARBA" id="ARBA00022692"/>
    </source>
</evidence>
<feature type="domain" description="TonB-dependent receptor plug" evidence="9">
    <location>
        <begin position="131"/>
        <end position="215"/>
    </location>
</feature>
<keyword evidence="12" id="KW-1185">Reference proteome</keyword>
<dbReference type="Pfam" id="PF14905">
    <property type="entry name" value="OMP_b-brl_3"/>
    <property type="match status" value="1"/>
</dbReference>
<name>A0A2Z4IF13_9BACT</name>
<keyword evidence="3 7" id="KW-1134">Transmembrane beta strand</keyword>
<dbReference type="SUPFAM" id="SSF49464">
    <property type="entry name" value="Carboxypeptidase regulatory domain-like"/>
    <property type="match status" value="1"/>
</dbReference>
<evidence type="ECO:0000256" key="1">
    <source>
        <dbReference type="ARBA" id="ARBA00004571"/>
    </source>
</evidence>
<dbReference type="Gene3D" id="2.60.40.1120">
    <property type="entry name" value="Carboxypeptidase-like, regulatory domain"/>
    <property type="match status" value="1"/>
</dbReference>
<dbReference type="RefSeq" id="WP_112782683.1">
    <property type="nucleotide sequence ID" value="NZ_CP030041.1"/>
</dbReference>
<dbReference type="GO" id="GO:0009279">
    <property type="term" value="C:cell outer membrane"/>
    <property type="evidence" value="ECO:0007669"/>
    <property type="project" value="UniProtKB-SubCell"/>
</dbReference>
<feature type="signal peptide" evidence="8">
    <location>
        <begin position="1"/>
        <end position="21"/>
    </location>
</feature>
<keyword evidence="5 7" id="KW-0472">Membrane</keyword>
<evidence type="ECO:0000259" key="10">
    <source>
        <dbReference type="Pfam" id="PF14905"/>
    </source>
</evidence>
<reference evidence="11 12" key="1">
    <citation type="submission" date="2018-06" db="EMBL/GenBank/DDBJ databases">
        <title>Echinicola strongylocentroti sp. nov., isolated from a sea urchin Strongylocentrotus intermedius.</title>
        <authorList>
            <person name="Bae S.S."/>
        </authorList>
    </citation>
    <scope>NUCLEOTIDE SEQUENCE [LARGE SCALE GENOMIC DNA]</scope>
    <source>
        <strain evidence="11 12">MEBiC08714</strain>
    </source>
</reference>
<dbReference type="Gene3D" id="2.40.170.20">
    <property type="entry name" value="TonB-dependent receptor, beta-barrel domain"/>
    <property type="match status" value="1"/>
</dbReference>
<dbReference type="InterPro" id="IPR008969">
    <property type="entry name" value="CarboxyPept-like_regulatory"/>
</dbReference>
<keyword evidence="2 7" id="KW-0813">Transport</keyword>
<proteinExistence type="inferred from homology"/>
<keyword evidence="4 7" id="KW-0812">Transmembrane</keyword>
<dbReference type="InterPro" id="IPR041700">
    <property type="entry name" value="OMP_b-brl_3"/>
</dbReference>
<dbReference type="Pfam" id="PF13715">
    <property type="entry name" value="CarbopepD_reg_2"/>
    <property type="match status" value="1"/>
</dbReference>